<protein>
    <submittedName>
        <fullName evidence="2">Uncharacterized protein</fullName>
    </submittedName>
</protein>
<feature type="region of interest" description="Disordered" evidence="1">
    <location>
        <begin position="234"/>
        <end position="300"/>
    </location>
</feature>
<sequence length="300" mass="33491">MSHEPNRQFSDERMIEETTPSSHDCLVTIESHQVAVGREFCRPKPSASKHKRIISIAGDCGVTSWYTSLTTIPLPLPFASLAAPLLPLEPSFHEPRGSGVGLRQTSEPNAIAKLSTELDKFSDPFNLHYFVGEFNSEIEQLQSRTSLKLILIPDPRDPQKFTRCAENDGAILQNVDNYGWINRESHNEVVDSLRTMTHESIPALITELWRPNISITLREPSLNIPTRSKLFSESVGSLNSNSVNKEEKEEDKKNSIGNGTSGTTGCANRAWPSSRPRTTTTTITTTTKTKTWKKVSSRDR</sequence>
<feature type="compositionally biased region" description="Low complexity" evidence="1">
    <location>
        <begin position="278"/>
        <end position="289"/>
    </location>
</feature>
<feature type="region of interest" description="Disordered" evidence="1">
    <location>
        <begin position="1"/>
        <end position="21"/>
    </location>
</feature>
<evidence type="ECO:0000313" key="2">
    <source>
        <dbReference type="EMBL" id="KOX74304.1"/>
    </source>
</evidence>
<proteinExistence type="predicted"/>
<dbReference type="EMBL" id="KQ435792">
    <property type="protein sequence ID" value="KOX74304.1"/>
    <property type="molecule type" value="Genomic_DNA"/>
</dbReference>
<feature type="compositionally biased region" description="Basic and acidic residues" evidence="1">
    <location>
        <begin position="244"/>
        <end position="254"/>
    </location>
</feature>
<keyword evidence="3" id="KW-1185">Reference proteome</keyword>
<name>A0A0N0BG60_9HYME</name>
<dbReference type="Proteomes" id="UP000053105">
    <property type="component" value="Unassembled WGS sequence"/>
</dbReference>
<evidence type="ECO:0000256" key="1">
    <source>
        <dbReference type="SAM" id="MobiDB-lite"/>
    </source>
</evidence>
<evidence type="ECO:0000313" key="3">
    <source>
        <dbReference type="Proteomes" id="UP000053105"/>
    </source>
</evidence>
<organism evidence="2 3">
    <name type="scientific">Melipona quadrifasciata</name>
    <dbReference type="NCBI Taxonomy" id="166423"/>
    <lineage>
        <taxon>Eukaryota</taxon>
        <taxon>Metazoa</taxon>
        <taxon>Ecdysozoa</taxon>
        <taxon>Arthropoda</taxon>
        <taxon>Hexapoda</taxon>
        <taxon>Insecta</taxon>
        <taxon>Pterygota</taxon>
        <taxon>Neoptera</taxon>
        <taxon>Endopterygota</taxon>
        <taxon>Hymenoptera</taxon>
        <taxon>Apocrita</taxon>
        <taxon>Aculeata</taxon>
        <taxon>Apoidea</taxon>
        <taxon>Anthophila</taxon>
        <taxon>Apidae</taxon>
        <taxon>Melipona</taxon>
    </lineage>
</organism>
<dbReference type="AlphaFoldDB" id="A0A0N0BG60"/>
<feature type="compositionally biased region" description="Low complexity" evidence="1">
    <location>
        <begin position="255"/>
        <end position="265"/>
    </location>
</feature>
<accession>A0A0N0BG60</accession>
<feature type="compositionally biased region" description="Basic residues" evidence="1">
    <location>
        <begin position="290"/>
        <end position="300"/>
    </location>
</feature>
<gene>
    <name evidence="2" type="ORF">WN51_00648</name>
</gene>
<reference evidence="2 3" key="1">
    <citation type="submission" date="2015-07" db="EMBL/GenBank/DDBJ databases">
        <title>The genome of Melipona quadrifasciata.</title>
        <authorList>
            <person name="Pan H."/>
            <person name="Kapheim K."/>
        </authorList>
    </citation>
    <scope>NUCLEOTIDE SEQUENCE [LARGE SCALE GENOMIC DNA]</scope>
    <source>
        <strain evidence="2">0111107301</strain>
        <tissue evidence="2">Whole body</tissue>
    </source>
</reference>
<feature type="compositionally biased region" description="Basic and acidic residues" evidence="1">
    <location>
        <begin position="1"/>
        <end position="16"/>
    </location>
</feature>